<reference evidence="2" key="1">
    <citation type="journal article" date="2021" name="Proc. Natl. Acad. Sci. U.S.A.">
        <title>A Catalog of Tens of Thousands of Viruses from Human Metagenomes Reveals Hidden Associations with Chronic Diseases.</title>
        <authorList>
            <person name="Tisza M.J."/>
            <person name="Buck C.B."/>
        </authorList>
    </citation>
    <scope>NUCLEOTIDE SEQUENCE</scope>
    <source>
        <strain evidence="2">CtcUB23</strain>
    </source>
</reference>
<proteinExistence type="predicted"/>
<evidence type="ECO:0000313" key="2">
    <source>
        <dbReference type="EMBL" id="DAE07069.1"/>
    </source>
</evidence>
<sequence>MKPHSFEIKAADALLDAGISLPFFKIFGREVRLTMKRPYLGGLIRYSKLYREIGYTFEEIEAFSNDEALRFVAEHGRKLSRMIALMVCRGLWSGAIFVVPMAWLVRICLPPEYLSMANVEFGKLLQTHPFTNIIKSIEVVNPMRSRMSPPQKVQRGRKKRS</sequence>
<keyword evidence="1" id="KW-1133">Transmembrane helix</keyword>
<keyword evidence="1" id="KW-0812">Transmembrane</keyword>
<name>A0A8S5PKG9_9CAUD</name>
<feature type="transmembrane region" description="Helical" evidence="1">
    <location>
        <begin position="83"/>
        <end position="105"/>
    </location>
</feature>
<keyword evidence="1" id="KW-0472">Membrane</keyword>
<protein>
    <submittedName>
        <fullName evidence="2">Uncharacterized protein</fullName>
    </submittedName>
</protein>
<dbReference type="EMBL" id="BK015445">
    <property type="protein sequence ID" value="DAE07069.1"/>
    <property type="molecule type" value="Genomic_DNA"/>
</dbReference>
<accession>A0A8S5PKG9</accession>
<organism evidence="2">
    <name type="scientific">Siphoviridae sp. ctcUB23</name>
    <dbReference type="NCBI Taxonomy" id="2825573"/>
    <lineage>
        <taxon>Viruses</taxon>
        <taxon>Duplodnaviria</taxon>
        <taxon>Heunggongvirae</taxon>
        <taxon>Uroviricota</taxon>
        <taxon>Caudoviricetes</taxon>
    </lineage>
</organism>
<evidence type="ECO:0000256" key="1">
    <source>
        <dbReference type="SAM" id="Phobius"/>
    </source>
</evidence>